<dbReference type="EMBL" id="BTRK01000002">
    <property type="protein sequence ID" value="GMR39248.1"/>
    <property type="molecule type" value="Genomic_DNA"/>
</dbReference>
<sequence>LYLLIPIPHYVDWLKTAKSPSSSFWQWCLLISYSLFSTWSPADSSKFGNDSITVMTSAITILVVCLWQIASNNCCDYD</sequence>
<comment type="caution">
    <text evidence="1">The sequence shown here is derived from an EMBL/GenBank/DDBJ whole genome shotgun (WGS) entry which is preliminary data.</text>
</comment>
<dbReference type="Proteomes" id="UP001328107">
    <property type="component" value="Unassembled WGS sequence"/>
</dbReference>
<reference evidence="2" key="1">
    <citation type="submission" date="2022-10" db="EMBL/GenBank/DDBJ databases">
        <title>Genome assembly of Pristionchus species.</title>
        <authorList>
            <person name="Yoshida K."/>
            <person name="Sommer R.J."/>
        </authorList>
    </citation>
    <scope>NUCLEOTIDE SEQUENCE [LARGE SCALE GENOMIC DNA]</scope>
    <source>
        <strain evidence="2">RS5460</strain>
    </source>
</reference>
<keyword evidence="2" id="KW-1185">Reference proteome</keyword>
<dbReference type="AlphaFoldDB" id="A0AAN4ZDM0"/>
<proteinExistence type="predicted"/>
<gene>
    <name evidence="1" type="ORF">PMAYCL1PPCAC_09443</name>
</gene>
<feature type="non-terminal residue" evidence="1">
    <location>
        <position position="1"/>
    </location>
</feature>
<protein>
    <submittedName>
        <fullName evidence="1">Uncharacterized protein</fullName>
    </submittedName>
</protein>
<evidence type="ECO:0000313" key="1">
    <source>
        <dbReference type="EMBL" id="GMR39248.1"/>
    </source>
</evidence>
<evidence type="ECO:0000313" key="2">
    <source>
        <dbReference type="Proteomes" id="UP001328107"/>
    </source>
</evidence>
<accession>A0AAN4ZDM0</accession>
<organism evidence="1 2">
    <name type="scientific">Pristionchus mayeri</name>
    <dbReference type="NCBI Taxonomy" id="1317129"/>
    <lineage>
        <taxon>Eukaryota</taxon>
        <taxon>Metazoa</taxon>
        <taxon>Ecdysozoa</taxon>
        <taxon>Nematoda</taxon>
        <taxon>Chromadorea</taxon>
        <taxon>Rhabditida</taxon>
        <taxon>Rhabditina</taxon>
        <taxon>Diplogasteromorpha</taxon>
        <taxon>Diplogasteroidea</taxon>
        <taxon>Neodiplogasteridae</taxon>
        <taxon>Pristionchus</taxon>
    </lineage>
</organism>
<name>A0AAN4ZDM0_9BILA</name>